<dbReference type="Pfam" id="PF08534">
    <property type="entry name" value="Redoxin"/>
    <property type="match status" value="1"/>
</dbReference>
<keyword evidence="3" id="KW-1015">Disulfide bond</keyword>
<dbReference type="RefSeq" id="WP_386782821.1">
    <property type="nucleotide sequence ID" value="NZ_JBHTIC010000008.1"/>
</dbReference>
<dbReference type="InterPro" id="IPR013740">
    <property type="entry name" value="Redoxin"/>
</dbReference>
<sequence length="457" mass="53269">MKKIIYGILIFSILSCKKEEIKEYVLFSGNIKNSTANDLIIMSSNSTFRDTIKISANGTFKDTLKIDNGTHLISYGKLFTRIYFEQGTSFEVNFDANNFRETLTFLGENPHENNYLLQKQEKQSELIGKRNDFYALNEDEFKTKSKIIEETLLREINKNKTVSEAFKELEKKNIKYEHLNRLSSYEKSHAYTTKNPDFKVSSEFLQEIKDINYFNGEDFLFSNNYKRLVDKYVESKTKELIENNSEAEDIVKLKVIAEIPNEVIKNNLLYKEAKYGITYTYDLEAYYTIFNNASSNPIYKSEITENYKKLIKVAKGKPSPLFENYENYNGETTSFNDLKGKYLYIDVWATWCGPCKIEIPHLKKIEKLYHNKNIEFVSISIDKQSDKLKWKKMVEKEQLGGVQLLADKDWNSQFVKDYLIKGIPRFILIDPQGNIITANAPRPSENSLIDLFNELAI</sequence>
<dbReference type="PANTHER" id="PTHR42852:SF6">
    <property type="entry name" value="THIOL:DISULFIDE INTERCHANGE PROTEIN DSBE"/>
    <property type="match status" value="1"/>
</dbReference>
<dbReference type="Gene3D" id="3.40.30.10">
    <property type="entry name" value="Glutaredoxin"/>
    <property type="match status" value="1"/>
</dbReference>
<dbReference type="InterPro" id="IPR013766">
    <property type="entry name" value="Thioredoxin_domain"/>
</dbReference>
<evidence type="ECO:0000313" key="7">
    <source>
        <dbReference type="Proteomes" id="UP001597032"/>
    </source>
</evidence>
<name>A0ABW2ZBQ9_9FLAO</name>
<dbReference type="CDD" id="cd02966">
    <property type="entry name" value="TlpA_like_family"/>
    <property type="match status" value="1"/>
</dbReference>
<evidence type="ECO:0000256" key="2">
    <source>
        <dbReference type="ARBA" id="ARBA00022748"/>
    </source>
</evidence>
<protein>
    <submittedName>
        <fullName evidence="6">TlpA family protein disulfide reductase</fullName>
    </submittedName>
</protein>
<organism evidence="6 7">
    <name type="scientific">Lutibacter aestuarii</name>
    <dbReference type="NCBI Taxonomy" id="861111"/>
    <lineage>
        <taxon>Bacteria</taxon>
        <taxon>Pseudomonadati</taxon>
        <taxon>Bacteroidota</taxon>
        <taxon>Flavobacteriia</taxon>
        <taxon>Flavobacteriales</taxon>
        <taxon>Flavobacteriaceae</taxon>
        <taxon>Lutibacter</taxon>
    </lineage>
</organism>
<evidence type="ECO:0000259" key="5">
    <source>
        <dbReference type="PROSITE" id="PS51352"/>
    </source>
</evidence>
<dbReference type="PANTHER" id="PTHR42852">
    <property type="entry name" value="THIOL:DISULFIDE INTERCHANGE PROTEIN DSBE"/>
    <property type="match status" value="1"/>
</dbReference>
<dbReference type="SUPFAM" id="SSF52833">
    <property type="entry name" value="Thioredoxin-like"/>
    <property type="match status" value="1"/>
</dbReference>
<keyword evidence="2" id="KW-0201">Cytochrome c-type biogenesis</keyword>
<evidence type="ECO:0000313" key="6">
    <source>
        <dbReference type="EMBL" id="MFD0762475.1"/>
    </source>
</evidence>
<dbReference type="PROSITE" id="PS51352">
    <property type="entry name" value="THIOREDOXIN_2"/>
    <property type="match status" value="1"/>
</dbReference>
<dbReference type="InterPro" id="IPR050553">
    <property type="entry name" value="Thioredoxin_ResA/DsbE_sf"/>
</dbReference>
<evidence type="ECO:0000256" key="1">
    <source>
        <dbReference type="ARBA" id="ARBA00004196"/>
    </source>
</evidence>
<feature type="domain" description="Thioredoxin" evidence="5">
    <location>
        <begin position="313"/>
        <end position="457"/>
    </location>
</feature>
<evidence type="ECO:0000256" key="4">
    <source>
        <dbReference type="ARBA" id="ARBA00023284"/>
    </source>
</evidence>
<comment type="caution">
    <text evidence="6">The sequence shown here is derived from an EMBL/GenBank/DDBJ whole genome shotgun (WGS) entry which is preliminary data.</text>
</comment>
<proteinExistence type="predicted"/>
<reference evidence="7" key="1">
    <citation type="journal article" date="2019" name="Int. J. Syst. Evol. Microbiol.">
        <title>The Global Catalogue of Microorganisms (GCM) 10K type strain sequencing project: providing services to taxonomists for standard genome sequencing and annotation.</title>
        <authorList>
            <consortium name="The Broad Institute Genomics Platform"/>
            <consortium name="The Broad Institute Genome Sequencing Center for Infectious Disease"/>
            <person name="Wu L."/>
            <person name="Ma J."/>
        </authorList>
    </citation>
    <scope>NUCLEOTIDE SEQUENCE [LARGE SCALE GENOMIC DNA]</scope>
    <source>
        <strain evidence="7">CCUG 60022</strain>
    </source>
</reference>
<keyword evidence="7" id="KW-1185">Reference proteome</keyword>
<evidence type="ECO:0000256" key="3">
    <source>
        <dbReference type="ARBA" id="ARBA00023157"/>
    </source>
</evidence>
<gene>
    <name evidence="6" type="ORF">ACFQZW_10310</name>
</gene>
<dbReference type="Proteomes" id="UP001597032">
    <property type="component" value="Unassembled WGS sequence"/>
</dbReference>
<dbReference type="InterPro" id="IPR036249">
    <property type="entry name" value="Thioredoxin-like_sf"/>
</dbReference>
<dbReference type="EMBL" id="JBHTIC010000008">
    <property type="protein sequence ID" value="MFD0762475.1"/>
    <property type="molecule type" value="Genomic_DNA"/>
</dbReference>
<comment type="subcellular location">
    <subcellularLocation>
        <location evidence="1">Cell envelope</location>
    </subcellularLocation>
</comment>
<dbReference type="PROSITE" id="PS51257">
    <property type="entry name" value="PROKAR_LIPOPROTEIN"/>
    <property type="match status" value="1"/>
</dbReference>
<accession>A0ABW2ZBQ9</accession>
<keyword evidence="4" id="KW-0676">Redox-active center</keyword>